<dbReference type="RefSeq" id="XP_067803350.1">
    <property type="nucleotide sequence ID" value="XM_067946786.1"/>
</dbReference>
<keyword evidence="7" id="KW-0443">Lipid metabolism</keyword>
<comment type="subcellular location">
    <subcellularLocation>
        <location evidence="1">Membrane</location>
        <topology evidence="1">Multi-pass membrane protein</topology>
    </subcellularLocation>
</comment>
<protein>
    <submittedName>
        <fullName evidence="12">Bifunctional Sphingomyelin synthase-like/Sphingomyelin synthase-like domain</fullName>
    </submittedName>
</protein>
<dbReference type="GO" id="GO:0046513">
    <property type="term" value="P:ceramide biosynthetic process"/>
    <property type="evidence" value="ECO:0007669"/>
    <property type="project" value="TreeGrafter"/>
</dbReference>
<gene>
    <name evidence="12" type="ORF">BdWA1_001755</name>
</gene>
<dbReference type="GO" id="GO:0005789">
    <property type="term" value="C:endoplasmic reticulum membrane"/>
    <property type="evidence" value="ECO:0007669"/>
    <property type="project" value="TreeGrafter"/>
</dbReference>
<evidence type="ECO:0000313" key="13">
    <source>
        <dbReference type="Proteomes" id="UP001214638"/>
    </source>
</evidence>
<keyword evidence="5" id="KW-0746">Sphingolipid metabolism</keyword>
<feature type="domain" description="Sphingomyelin synthase-like" evidence="11">
    <location>
        <begin position="207"/>
        <end position="276"/>
    </location>
</feature>
<evidence type="ECO:0000256" key="10">
    <source>
        <dbReference type="SAM" id="Phobius"/>
    </source>
</evidence>
<dbReference type="InterPro" id="IPR025749">
    <property type="entry name" value="Sphingomyelin_synth-like_dom"/>
</dbReference>
<feature type="transmembrane region" description="Helical" evidence="10">
    <location>
        <begin position="66"/>
        <end position="90"/>
    </location>
</feature>
<sequence length="391" mass="43601">MAKSNQEITTAQVGAATRNTEESPQTNSIAVEIAESGRSDNTSGNAPEIANVRDAIKCSKDVMKTLLYRFLFVAVIFFISLHIQAVFILLSEREYIKLRQEPLLDRLQQITPNLGKTVTLNTANNVIAIMFCLISIRILLLRPPAYACQMIIRYMALMATLYFIRGVFIVLTVIPSPDALCNSPVTGRSYIKDILGVWNGYFGKGTTCTDLVISGHTAGATIVTLLFMQNNPFIILNLIAVALLGFVYFALIVSKSHYTIDVLFGIFFSIGLHFCYICMMNNEARNILCRLKKEIPSKIKSECNPILARLVAKIEALEPRMVAAEKLMNVVKALPTMKIHPELKRQAEMYAMFLGVTEYDLDPQSIYKGTGSAYTICIQALWQKICPKQSS</sequence>
<dbReference type="AlphaFoldDB" id="A0AAD9UNX1"/>
<evidence type="ECO:0000256" key="2">
    <source>
        <dbReference type="ARBA" id="ARBA00005441"/>
    </source>
</evidence>
<dbReference type="GeneID" id="94336053"/>
<dbReference type="EMBL" id="JALLKP010000002">
    <property type="protein sequence ID" value="KAK2196508.1"/>
    <property type="molecule type" value="Genomic_DNA"/>
</dbReference>
<dbReference type="PANTHER" id="PTHR21290">
    <property type="entry name" value="SPHINGOMYELIN SYNTHETASE"/>
    <property type="match status" value="1"/>
</dbReference>
<comment type="similarity">
    <text evidence="2">Belongs to the sphingomyelin synthase family.</text>
</comment>
<evidence type="ECO:0000256" key="4">
    <source>
        <dbReference type="ARBA" id="ARBA00022692"/>
    </source>
</evidence>
<dbReference type="KEGG" id="bdw:94336053"/>
<evidence type="ECO:0000256" key="9">
    <source>
        <dbReference type="SAM" id="MobiDB-lite"/>
    </source>
</evidence>
<evidence type="ECO:0000256" key="3">
    <source>
        <dbReference type="ARBA" id="ARBA00022679"/>
    </source>
</evidence>
<evidence type="ECO:0000259" key="11">
    <source>
        <dbReference type="Pfam" id="PF14360"/>
    </source>
</evidence>
<dbReference type="GO" id="GO:0033188">
    <property type="term" value="F:sphingomyelin synthase activity"/>
    <property type="evidence" value="ECO:0007669"/>
    <property type="project" value="TreeGrafter"/>
</dbReference>
<evidence type="ECO:0000256" key="7">
    <source>
        <dbReference type="ARBA" id="ARBA00023098"/>
    </source>
</evidence>
<organism evidence="12 13">
    <name type="scientific">Babesia duncani</name>
    <dbReference type="NCBI Taxonomy" id="323732"/>
    <lineage>
        <taxon>Eukaryota</taxon>
        <taxon>Sar</taxon>
        <taxon>Alveolata</taxon>
        <taxon>Apicomplexa</taxon>
        <taxon>Aconoidasida</taxon>
        <taxon>Piroplasmida</taxon>
        <taxon>Babesiidae</taxon>
        <taxon>Babesia</taxon>
    </lineage>
</organism>
<feature type="region of interest" description="Disordered" evidence="9">
    <location>
        <begin position="1"/>
        <end position="26"/>
    </location>
</feature>
<dbReference type="Proteomes" id="UP001214638">
    <property type="component" value="Unassembled WGS sequence"/>
</dbReference>
<dbReference type="GO" id="GO:0000139">
    <property type="term" value="C:Golgi membrane"/>
    <property type="evidence" value="ECO:0007669"/>
    <property type="project" value="TreeGrafter"/>
</dbReference>
<accession>A0AAD9UNX1</accession>
<evidence type="ECO:0000313" key="12">
    <source>
        <dbReference type="EMBL" id="KAK2196508.1"/>
    </source>
</evidence>
<evidence type="ECO:0000256" key="5">
    <source>
        <dbReference type="ARBA" id="ARBA00022919"/>
    </source>
</evidence>
<evidence type="ECO:0000256" key="6">
    <source>
        <dbReference type="ARBA" id="ARBA00022989"/>
    </source>
</evidence>
<dbReference type="Pfam" id="PF14360">
    <property type="entry name" value="PAP2_C"/>
    <property type="match status" value="1"/>
</dbReference>
<feature type="transmembrane region" description="Helical" evidence="10">
    <location>
        <begin position="152"/>
        <end position="174"/>
    </location>
</feature>
<keyword evidence="3" id="KW-0808">Transferase</keyword>
<keyword evidence="8 10" id="KW-0472">Membrane</keyword>
<dbReference type="InterPro" id="IPR045221">
    <property type="entry name" value="Sphingomyelin_synth-like"/>
</dbReference>
<reference evidence="12" key="1">
    <citation type="journal article" date="2023" name="Nat. Microbiol.">
        <title>Babesia duncani multi-omics identifies virulence factors and drug targets.</title>
        <authorList>
            <person name="Singh P."/>
            <person name="Lonardi S."/>
            <person name="Liang Q."/>
            <person name="Vydyam P."/>
            <person name="Khabirova E."/>
            <person name="Fang T."/>
            <person name="Gihaz S."/>
            <person name="Thekkiniath J."/>
            <person name="Munshi M."/>
            <person name="Abel S."/>
            <person name="Ciampossin L."/>
            <person name="Batugedara G."/>
            <person name="Gupta M."/>
            <person name="Lu X.M."/>
            <person name="Lenz T."/>
            <person name="Chakravarty S."/>
            <person name="Cornillot E."/>
            <person name="Hu Y."/>
            <person name="Ma W."/>
            <person name="Gonzalez L.M."/>
            <person name="Sanchez S."/>
            <person name="Estrada K."/>
            <person name="Sanchez-Flores A."/>
            <person name="Montero E."/>
            <person name="Harb O.S."/>
            <person name="Le Roch K.G."/>
            <person name="Mamoun C.B."/>
        </authorList>
    </citation>
    <scope>NUCLEOTIDE SEQUENCE</scope>
    <source>
        <strain evidence="12">WA1</strain>
    </source>
</reference>
<feature type="transmembrane region" description="Helical" evidence="10">
    <location>
        <begin position="260"/>
        <end position="282"/>
    </location>
</feature>
<feature type="transmembrane region" description="Helical" evidence="10">
    <location>
        <begin position="233"/>
        <end position="253"/>
    </location>
</feature>
<dbReference type="CDD" id="cd01610">
    <property type="entry name" value="PAP2_like"/>
    <property type="match status" value="1"/>
</dbReference>
<keyword evidence="13" id="KW-1185">Reference proteome</keyword>
<proteinExistence type="inferred from homology"/>
<keyword evidence="6 10" id="KW-1133">Transmembrane helix</keyword>
<keyword evidence="4 10" id="KW-0812">Transmembrane</keyword>
<name>A0AAD9UNX1_9APIC</name>
<feature type="transmembrane region" description="Helical" evidence="10">
    <location>
        <begin position="122"/>
        <end position="140"/>
    </location>
</feature>
<feature type="compositionally biased region" description="Polar residues" evidence="9">
    <location>
        <begin position="1"/>
        <end position="12"/>
    </location>
</feature>
<dbReference type="GO" id="GO:0005886">
    <property type="term" value="C:plasma membrane"/>
    <property type="evidence" value="ECO:0007669"/>
    <property type="project" value="TreeGrafter"/>
</dbReference>
<dbReference type="GO" id="GO:0047493">
    <property type="term" value="F:ceramide cholinephosphotransferase activity"/>
    <property type="evidence" value="ECO:0007669"/>
    <property type="project" value="TreeGrafter"/>
</dbReference>
<evidence type="ECO:0000256" key="1">
    <source>
        <dbReference type="ARBA" id="ARBA00004141"/>
    </source>
</evidence>
<dbReference type="PANTHER" id="PTHR21290:SF25">
    <property type="entry name" value="SPHINGOMYELIN SYNTHASE-RELATED PROTEIN 1"/>
    <property type="match status" value="1"/>
</dbReference>
<comment type="caution">
    <text evidence="12">The sequence shown here is derived from an EMBL/GenBank/DDBJ whole genome shotgun (WGS) entry which is preliminary data.</text>
</comment>
<evidence type="ECO:0000256" key="8">
    <source>
        <dbReference type="ARBA" id="ARBA00023136"/>
    </source>
</evidence>